<dbReference type="InterPro" id="IPR044911">
    <property type="entry name" value="V-type_ATPase_csu/dsu_dom_3"/>
</dbReference>
<dbReference type="GeneTree" id="ENSGT00390000002200"/>
<keyword evidence="2 5" id="KW-0813">Transport</keyword>
<dbReference type="SUPFAM" id="SSF103486">
    <property type="entry name" value="V-type ATP synthase subunit C"/>
    <property type="match status" value="1"/>
</dbReference>
<keyword evidence="4 5" id="KW-0406">Ion transport</keyword>
<keyword evidence="3 5" id="KW-0375">Hydrogen ion transport</keyword>
<reference evidence="6" key="2">
    <citation type="submission" date="2025-09" db="UniProtKB">
        <authorList>
            <consortium name="Ensembl"/>
        </authorList>
    </citation>
    <scope>IDENTIFICATION</scope>
</reference>
<reference evidence="6" key="1">
    <citation type="submission" date="2025-08" db="UniProtKB">
        <authorList>
            <consortium name="Ensembl"/>
        </authorList>
    </citation>
    <scope>IDENTIFICATION</scope>
</reference>
<dbReference type="FunFam" id="1.20.1690.10:FF:000001">
    <property type="entry name" value="V-type proton ATPase subunit"/>
    <property type="match status" value="1"/>
</dbReference>
<evidence type="ECO:0000313" key="7">
    <source>
        <dbReference type="Proteomes" id="UP000694565"/>
    </source>
</evidence>
<dbReference type="Proteomes" id="UP000694565">
    <property type="component" value="Unplaced"/>
</dbReference>
<dbReference type="InterPro" id="IPR036079">
    <property type="entry name" value="ATPase_csu/dsu_sf"/>
</dbReference>
<keyword evidence="7" id="KW-1185">Reference proteome</keyword>
<dbReference type="Pfam" id="PF01992">
    <property type="entry name" value="vATP-synt_AC39"/>
    <property type="match status" value="1"/>
</dbReference>
<comment type="function">
    <text evidence="5">Subunit of the V0 complex of vacuolar(H+)-ATPase (V-ATPase), a multisubunit enzyme composed of a peripheral complex (V1) that hydrolyzes ATP and a membrane integral complex (V0) that translocates protons. V-ATPase is responsible for acidifying and maintaining the pH of intracellular compartments and in some cell types, is targeted to the plasma membrane, where it is responsible for acidifying the extracellular environment.</text>
</comment>
<evidence type="ECO:0000313" key="6">
    <source>
        <dbReference type="Ensembl" id="ENSCLMP00005016898.1"/>
    </source>
</evidence>
<dbReference type="Ensembl" id="ENSCLMT00005017899.1">
    <property type="protein sequence ID" value="ENSCLMP00005016898.1"/>
    <property type="gene ID" value="ENSCLMG00005008710.1"/>
</dbReference>
<dbReference type="InterPro" id="IPR002843">
    <property type="entry name" value="ATPase_V0-cplx_csu/dsu"/>
</dbReference>
<evidence type="ECO:0000256" key="1">
    <source>
        <dbReference type="ARBA" id="ARBA00006709"/>
    </source>
</evidence>
<name>A0A8C2XDC6_CYCLU</name>
<evidence type="ECO:0000256" key="3">
    <source>
        <dbReference type="ARBA" id="ARBA00022781"/>
    </source>
</evidence>
<dbReference type="PANTHER" id="PTHR11028">
    <property type="entry name" value="VACUOLAR ATP SYNTHASE SUBUNIT AC39"/>
    <property type="match status" value="1"/>
</dbReference>
<comment type="similarity">
    <text evidence="1 5">Belongs to the V-ATPase V0D/AC39 subunit family.</text>
</comment>
<protein>
    <recommendedName>
        <fullName evidence="5">V-type proton ATPase subunit</fullName>
    </recommendedName>
</protein>
<dbReference type="GO" id="GO:0046961">
    <property type="term" value="F:proton-transporting ATPase activity, rotational mechanism"/>
    <property type="evidence" value="ECO:0007669"/>
    <property type="project" value="InterPro"/>
</dbReference>
<dbReference type="Gene3D" id="1.20.1690.10">
    <property type="entry name" value="V-type ATP synthase subunit C domain"/>
    <property type="match status" value="2"/>
</dbReference>
<organism evidence="6 7">
    <name type="scientific">Cyclopterus lumpus</name>
    <name type="common">Lumpsucker</name>
    <dbReference type="NCBI Taxonomy" id="8103"/>
    <lineage>
        <taxon>Eukaryota</taxon>
        <taxon>Metazoa</taxon>
        <taxon>Chordata</taxon>
        <taxon>Craniata</taxon>
        <taxon>Vertebrata</taxon>
        <taxon>Euteleostomi</taxon>
        <taxon>Actinopterygii</taxon>
        <taxon>Neopterygii</taxon>
        <taxon>Teleostei</taxon>
        <taxon>Neoteleostei</taxon>
        <taxon>Acanthomorphata</taxon>
        <taxon>Eupercaria</taxon>
        <taxon>Perciformes</taxon>
        <taxon>Cottioidei</taxon>
        <taxon>Cottales</taxon>
        <taxon>Cyclopteridae</taxon>
        <taxon>Cyclopterus</taxon>
    </lineage>
</organism>
<dbReference type="InterPro" id="IPR035067">
    <property type="entry name" value="V-type_ATPase_csu/dsu"/>
</dbReference>
<sequence>MAELSFNVDHGYLEGLVRGMKAGILTRTDYQNLAQCDTLEDMKLHLQCTEYGKMLSSPAEDLTVSLVDSKLRENLVTEFSYIRSNAVPPLSTFLDYITHLHVPCSLCCHSYSYMIDNVVMLITGALKQRDVAELLPRCHPLGAFDQMAAVGIARTPTELYSAILVDTPLAPFFQDAVSESNLDEMEAEILRNKLFKAYLESFHSFCKNMGGATKDIMCPVLEFEADRRAFIITVNSFGTDLSSADRSALYPSCGKLYPEGLRLLGRAEDHGQVKEVADWYPAYKIIFDDPEPGSGFKTLEDRFFEQEVKLNTLVFLQQFHFGVFYSYIKLKEQESRNIVWIAECVTQRQKSKIHNYIPIF</sequence>
<evidence type="ECO:0000256" key="5">
    <source>
        <dbReference type="PIRNR" id="PIRNR018497"/>
    </source>
</evidence>
<dbReference type="InterPro" id="IPR016727">
    <property type="entry name" value="ATPase_V0-cplx_dsu"/>
</dbReference>
<dbReference type="Gene3D" id="1.10.132.50">
    <property type="entry name" value="ATP synthase (C/AC39) subunit, domain 3"/>
    <property type="match status" value="1"/>
</dbReference>
<accession>A0A8C2XDC6</accession>
<dbReference type="AlphaFoldDB" id="A0A8C2XDC6"/>
<dbReference type="GO" id="GO:0033179">
    <property type="term" value="C:proton-transporting V-type ATPase, V0 domain"/>
    <property type="evidence" value="ECO:0007669"/>
    <property type="project" value="InterPro"/>
</dbReference>
<evidence type="ECO:0000256" key="2">
    <source>
        <dbReference type="ARBA" id="ARBA00022448"/>
    </source>
</evidence>
<comment type="subunit">
    <text evidence="5">V-ATPase is a heteromultimeric enzyme made up of two complexes: the ATP-hydrolytic V1 complex and the proton translocation V0 complex.</text>
</comment>
<evidence type="ECO:0000256" key="4">
    <source>
        <dbReference type="ARBA" id="ARBA00023065"/>
    </source>
</evidence>
<dbReference type="PIRSF" id="PIRSF018497">
    <property type="entry name" value="V-ATP_synth_D"/>
    <property type="match status" value="1"/>
</dbReference>
<proteinExistence type="inferred from homology"/>